<evidence type="ECO:0000313" key="3">
    <source>
        <dbReference type="Proteomes" id="UP000000305"/>
    </source>
</evidence>
<dbReference type="EMBL" id="GL732652">
    <property type="protein sequence ID" value="EFX68586.1"/>
    <property type="molecule type" value="Genomic_DNA"/>
</dbReference>
<proteinExistence type="predicted"/>
<feature type="region of interest" description="Disordered" evidence="1">
    <location>
        <begin position="142"/>
        <end position="167"/>
    </location>
</feature>
<evidence type="ECO:0000256" key="1">
    <source>
        <dbReference type="SAM" id="MobiDB-lite"/>
    </source>
</evidence>
<feature type="region of interest" description="Disordered" evidence="1">
    <location>
        <begin position="59"/>
        <end position="103"/>
    </location>
</feature>
<organism evidence="2 3">
    <name type="scientific">Daphnia pulex</name>
    <name type="common">Water flea</name>
    <dbReference type="NCBI Taxonomy" id="6669"/>
    <lineage>
        <taxon>Eukaryota</taxon>
        <taxon>Metazoa</taxon>
        <taxon>Ecdysozoa</taxon>
        <taxon>Arthropoda</taxon>
        <taxon>Crustacea</taxon>
        <taxon>Branchiopoda</taxon>
        <taxon>Diplostraca</taxon>
        <taxon>Cladocera</taxon>
        <taxon>Anomopoda</taxon>
        <taxon>Daphniidae</taxon>
        <taxon>Daphnia</taxon>
    </lineage>
</organism>
<protein>
    <submittedName>
        <fullName evidence="2">Uncharacterized protein</fullName>
    </submittedName>
</protein>
<reference evidence="2 3" key="1">
    <citation type="journal article" date="2011" name="Science">
        <title>The ecoresponsive genome of Daphnia pulex.</title>
        <authorList>
            <person name="Colbourne J.K."/>
            <person name="Pfrender M.E."/>
            <person name="Gilbert D."/>
            <person name="Thomas W.K."/>
            <person name="Tucker A."/>
            <person name="Oakley T.H."/>
            <person name="Tokishita S."/>
            <person name="Aerts A."/>
            <person name="Arnold G.J."/>
            <person name="Basu M.K."/>
            <person name="Bauer D.J."/>
            <person name="Caceres C.E."/>
            <person name="Carmel L."/>
            <person name="Casola C."/>
            <person name="Choi J.H."/>
            <person name="Detter J.C."/>
            <person name="Dong Q."/>
            <person name="Dusheyko S."/>
            <person name="Eads B.D."/>
            <person name="Frohlich T."/>
            <person name="Geiler-Samerotte K.A."/>
            <person name="Gerlach D."/>
            <person name="Hatcher P."/>
            <person name="Jogdeo S."/>
            <person name="Krijgsveld J."/>
            <person name="Kriventseva E.V."/>
            <person name="Kultz D."/>
            <person name="Laforsch C."/>
            <person name="Lindquist E."/>
            <person name="Lopez J."/>
            <person name="Manak J.R."/>
            <person name="Muller J."/>
            <person name="Pangilinan J."/>
            <person name="Patwardhan R.P."/>
            <person name="Pitluck S."/>
            <person name="Pritham E.J."/>
            <person name="Rechtsteiner A."/>
            <person name="Rho M."/>
            <person name="Rogozin I.B."/>
            <person name="Sakarya O."/>
            <person name="Salamov A."/>
            <person name="Schaack S."/>
            <person name="Shapiro H."/>
            <person name="Shiga Y."/>
            <person name="Skalitzky C."/>
            <person name="Smith Z."/>
            <person name="Souvorov A."/>
            <person name="Sung W."/>
            <person name="Tang Z."/>
            <person name="Tsuchiya D."/>
            <person name="Tu H."/>
            <person name="Vos H."/>
            <person name="Wang M."/>
            <person name="Wolf Y.I."/>
            <person name="Yamagata H."/>
            <person name="Yamada T."/>
            <person name="Ye Y."/>
            <person name="Shaw J.R."/>
            <person name="Andrews J."/>
            <person name="Crease T.J."/>
            <person name="Tang H."/>
            <person name="Lucas S.M."/>
            <person name="Robertson H.M."/>
            <person name="Bork P."/>
            <person name="Koonin E.V."/>
            <person name="Zdobnov E.M."/>
            <person name="Grigoriev I.V."/>
            <person name="Lynch M."/>
            <person name="Boore J.L."/>
        </authorList>
    </citation>
    <scope>NUCLEOTIDE SEQUENCE [LARGE SCALE GENOMIC DNA]</scope>
</reference>
<dbReference type="KEGG" id="dpx:DAPPUDRAFT_114421"/>
<dbReference type="HOGENOM" id="CLU_1497721_0_0_1"/>
<evidence type="ECO:0000313" key="2">
    <source>
        <dbReference type="EMBL" id="EFX68586.1"/>
    </source>
</evidence>
<keyword evidence="3" id="KW-1185">Reference proteome</keyword>
<accession>E9HI34</accession>
<dbReference type="AlphaFoldDB" id="E9HI34"/>
<feature type="compositionally biased region" description="Low complexity" evidence="1">
    <location>
        <begin position="94"/>
        <end position="103"/>
    </location>
</feature>
<sequence length="180" mass="19281">MAANRKQKLLTCFKKSKSIRHPDPAAAAAAGGHLRLELLRKRQVERQARILLADCSRYDSRADQGATAPPPHLDVGWPSAAEASMDDEESDGCQGQQQRQVMQCDSPAAPAPAVQTTDIKSMLGIVPAASAAADGITESAKVNQHHQHDSAAGPTVVNTKGQQQQQQQRVPVSVVCWPFS</sequence>
<name>E9HI34_DAPPU</name>
<dbReference type="InParanoid" id="E9HI34"/>
<dbReference type="Proteomes" id="UP000000305">
    <property type="component" value="Unassembled WGS sequence"/>
</dbReference>
<gene>
    <name evidence="2" type="ORF">DAPPUDRAFT_114421</name>
</gene>